<evidence type="ECO:0000313" key="2">
    <source>
        <dbReference type="Proteomes" id="UP001164746"/>
    </source>
</evidence>
<evidence type="ECO:0008006" key="3">
    <source>
        <dbReference type="Google" id="ProtNLM"/>
    </source>
</evidence>
<keyword evidence="2" id="KW-1185">Reference proteome</keyword>
<dbReference type="Proteomes" id="UP001164746">
    <property type="component" value="Chromosome 5"/>
</dbReference>
<feature type="non-terminal residue" evidence="1">
    <location>
        <position position="1"/>
    </location>
</feature>
<gene>
    <name evidence="1" type="ORF">MAR_021304</name>
</gene>
<reference evidence="1" key="1">
    <citation type="submission" date="2022-11" db="EMBL/GenBank/DDBJ databases">
        <title>Centuries of genome instability and evolution in soft-shell clam transmissible cancer (bioRxiv).</title>
        <authorList>
            <person name="Hart S.F.M."/>
            <person name="Yonemitsu M.A."/>
            <person name="Giersch R.M."/>
            <person name="Beal B.F."/>
            <person name="Arriagada G."/>
            <person name="Davis B.W."/>
            <person name="Ostrander E.A."/>
            <person name="Goff S.P."/>
            <person name="Metzger M.J."/>
        </authorList>
    </citation>
    <scope>NUCLEOTIDE SEQUENCE</scope>
    <source>
        <strain evidence="1">MELC-2E11</strain>
        <tissue evidence="1">Siphon/mantle</tissue>
    </source>
</reference>
<sequence length="177" mass="19682">MKCSANIGSLNGTVQIRWLKSNIFAGSPLAPYYSPDTELVLPTTITRNVYNMSSLSSSLPIALSDLIGPFYVGQTVMIECSANIGSYNGTAQIRWLKSNIVSGRPLAPYYSLDAVLGIPQSMGNCVYKQTDSVTYNMTAQDATRMADNRLYFQCYVYIPGISWETPVDQRWNFKFIV</sequence>
<dbReference type="EMBL" id="CP111016">
    <property type="protein sequence ID" value="WAR05935.1"/>
    <property type="molecule type" value="Genomic_DNA"/>
</dbReference>
<protein>
    <recommendedName>
        <fullName evidence="3">Ig-like domain-containing protein</fullName>
    </recommendedName>
</protein>
<name>A0ABY7EAC5_MYAAR</name>
<proteinExistence type="predicted"/>
<evidence type="ECO:0000313" key="1">
    <source>
        <dbReference type="EMBL" id="WAR05935.1"/>
    </source>
</evidence>
<organism evidence="1 2">
    <name type="scientific">Mya arenaria</name>
    <name type="common">Soft-shell clam</name>
    <dbReference type="NCBI Taxonomy" id="6604"/>
    <lineage>
        <taxon>Eukaryota</taxon>
        <taxon>Metazoa</taxon>
        <taxon>Spiralia</taxon>
        <taxon>Lophotrochozoa</taxon>
        <taxon>Mollusca</taxon>
        <taxon>Bivalvia</taxon>
        <taxon>Autobranchia</taxon>
        <taxon>Heteroconchia</taxon>
        <taxon>Euheterodonta</taxon>
        <taxon>Imparidentia</taxon>
        <taxon>Neoheterodontei</taxon>
        <taxon>Myida</taxon>
        <taxon>Myoidea</taxon>
        <taxon>Myidae</taxon>
        <taxon>Mya</taxon>
    </lineage>
</organism>
<accession>A0ABY7EAC5</accession>